<dbReference type="Proteomes" id="UP000315471">
    <property type="component" value="Unassembled WGS sequence"/>
</dbReference>
<sequence>MNLRANPESKFLLKYLLAGLACLGFAALSVYDGFFKYPAQLNRAYAWEALEDEFEEAGNTQRSGWKDRWDRIAEENQWSHEYLSEKETVAVISQNIWFQYLFILLAMPLGIVSLVKYFRTKSSYLETTENSIRSSIGGEVKISQIEKFDKKKWDKKGIGVLHYRTENGGRRKFIIDDLKYQREPTDAMVRWIESQIPTEMIVGGEPEPVPGGDTSRQEREDGQTDDGQTDDGQTDDGQTDDGQTEDGQDG</sequence>
<name>A0A5C6DVC8_9BACT</name>
<keyword evidence="2" id="KW-0812">Transmembrane</keyword>
<proteinExistence type="predicted"/>
<reference evidence="3 4" key="1">
    <citation type="submission" date="2019-02" db="EMBL/GenBank/DDBJ databases">
        <title>Deep-cultivation of Planctomycetes and their phenomic and genomic characterization uncovers novel biology.</title>
        <authorList>
            <person name="Wiegand S."/>
            <person name="Jogler M."/>
            <person name="Boedeker C."/>
            <person name="Pinto D."/>
            <person name="Vollmers J."/>
            <person name="Rivas-Marin E."/>
            <person name="Kohn T."/>
            <person name="Peeters S.H."/>
            <person name="Heuer A."/>
            <person name="Rast P."/>
            <person name="Oberbeckmann S."/>
            <person name="Bunk B."/>
            <person name="Jeske O."/>
            <person name="Meyerdierks A."/>
            <person name="Storesund J.E."/>
            <person name="Kallscheuer N."/>
            <person name="Luecker S."/>
            <person name="Lage O.M."/>
            <person name="Pohl T."/>
            <person name="Merkel B.J."/>
            <person name="Hornburger P."/>
            <person name="Mueller R.-W."/>
            <person name="Bruemmer F."/>
            <person name="Labrenz M."/>
            <person name="Spormann A.M."/>
            <person name="Op Den Camp H."/>
            <person name="Overmann J."/>
            <person name="Amann R."/>
            <person name="Jetten M.S.M."/>
            <person name="Mascher T."/>
            <person name="Medema M.H."/>
            <person name="Devos D.P."/>
            <person name="Kaster A.-K."/>
            <person name="Ovreas L."/>
            <person name="Rohde M."/>
            <person name="Galperin M.Y."/>
            <person name="Jogler C."/>
        </authorList>
    </citation>
    <scope>NUCLEOTIDE SEQUENCE [LARGE SCALE GENOMIC DNA]</scope>
    <source>
        <strain evidence="3 4">Q31b</strain>
    </source>
</reference>
<evidence type="ECO:0000313" key="3">
    <source>
        <dbReference type="EMBL" id="TWU39036.1"/>
    </source>
</evidence>
<feature type="transmembrane region" description="Helical" evidence="2">
    <location>
        <begin position="96"/>
        <end position="115"/>
    </location>
</feature>
<keyword evidence="2" id="KW-0472">Membrane</keyword>
<keyword evidence="2" id="KW-1133">Transmembrane helix</keyword>
<dbReference type="EMBL" id="SJPY01000006">
    <property type="protein sequence ID" value="TWU39036.1"/>
    <property type="molecule type" value="Genomic_DNA"/>
</dbReference>
<evidence type="ECO:0000256" key="1">
    <source>
        <dbReference type="SAM" id="MobiDB-lite"/>
    </source>
</evidence>
<accession>A0A5C6DVC8</accession>
<protein>
    <submittedName>
        <fullName evidence="3">Uncharacterized protein</fullName>
    </submittedName>
</protein>
<gene>
    <name evidence="3" type="ORF">Q31b_41170</name>
</gene>
<feature type="transmembrane region" description="Helical" evidence="2">
    <location>
        <begin position="12"/>
        <end position="31"/>
    </location>
</feature>
<dbReference type="RefSeq" id="WP_146601302.1">
    <property type="nucleotide sequence ID" value="NZ_SJPY01000006.1"/>
</dbReference>
<dbReference type="AlphaFoldDB" id="A0A5C6DVC8"/>
<dbReference type="OrthoDB" id="285341at2"/>
<feature type="compositionally biased region" description="Acidic residues" evidence="1">
    <location>
        <begin position="223"/>
        <end position="250"/>
    </location>
</feature>
<comment type="caution">
    <text evidence="3">The sequence shown here is derived from an EMBL/GenBank/DDBJ whole genome shotgun (WGS) entry which is preliminary data.</text>
</comment>
<feature type="compositionally biased region" description="Low complexity" evidence="1">
    <location>
        <begin position="202"/>
        <end position="212"/>
    </location>
</feature>
<evidence type="ECO:0000256" key="2">
    <source>
        <dbReference type="SAM" id="Phobius"/>
    </source>
</evidence>
<keyword evidence="4" id="KW-1185">Reference proteome</keyword>
<organism evidence="3 4">
    <name type="scientific">Novipirellula aureliae</name>
    <dbReference type="NCBI Taxonomy" id="2527966"/>
    <lineage>
        <taxon>Bacteria</taxon>
        <taxon>Pseudomonadati</taxon>
        <taxon>Planctomycetota</taxon>
        <taxon>Planctomycetia</taxon>
        <taxon>Pirellulales</taxon>
        <taxon>Pirellulaceae</taxon>
        <taxon>Novipirellula</taxon>
    </lineage>
</organism>
<evidence type="ECO:0000313" key="4">
    <source>
        <dbReference type="Proteomes" id="UP000315471"/>
    </source>
</evidence>
<feature type="region of interest" description="Disordered" evidence="1">
    <location>
        <begin position="197"/>
        <end position="250"/>
    </location>
</feature>